<feature type="compositionally biased region" description="Polar residues" evidence="1">
    <location>
        <begin position="7"/>
        <end position="16"/>
    </location>
</feature>
<feature type="compositionally biased region" description="Gly residues" evidence="1">
    <location>
        <begin position="18"/>
        <end position="28"/>
    </location>
</feature>
<organism evidence="2">
    <name type="scientific">marine metagenome</name>
    <dbReference type="NCBI Taxonomy" id="408172"/>
    <lineage>
        <taxon>unclassified sequences</taxon>
        <taxon>metagenomes</taxon>
        <taxon>ecological metagenomes</taxon>
    </lineage>
</organism>
<proteinExistence type="predicted"/>
<evidence type="ECO:0000313" key="2">
    <source>
        <dbReference type="EMBL" id="SVA55136.1"/>
    </source>
</evidence>
<accession>A0A381WRJ4</accession>
<reference evidence="2" key="1">
    <citation type="submission" date="2018-05" db="EMBL/GenBank/DDBJ databases">
        <authorList>
            <person name="Lanie J.A."/>
            <person name="Ng W.-L."/>
            <person name="Kazmierczak K.M."/>
            <person name="Andrzejewski T.M."/>
            <person name="Davidsen T.M."/>
            <person name="Wayne K.J."/>
            <person name="Tettelin H."/>
            <person name="Glass J.I."/>
            <person name="Rusch D."/>
            <person name="Podicherti R."/>
            <person name="Tsui H.-C.T."/>
            <person name="Winkler M.E."/>
        </authorList>
    </citation>
    <scope>NUCLEOTIDE SEQUENCE</scope>
</reference>
<dbReference type="EMBL" id="UINC01012654">
    <property type="protein sequence ID" value="SVA55136.1"/>
    <property type="molecule type" value="Genomic_DNA"/>
</dbReference>
<dbReference type="AlphaFoldDB" id="A0A381WRJ4"/>
<feature type="region of interest" description="Disordered" evidence="1">
    <location>
        <begin position="1"/>
        <end position="28"/>
    </location>
</feature>
<name>A0A381WRJ4_9ZZZZ</name>
<sequence length="28" mass="2853">MPDQLVGHQTITNQMNGGEAGIRTLGGG</sequence>
<evidence type="ECO:0000256" key="1">
    <source>
        <dbReference type="SAM" id="MobiDB-lite"/>
    </source>
</evidence>
<gene>
    <name evidence="2" type="ORF">METZ01_LOCUS107990</name>
</gene>
<protein>
    <submittedName>
        <fullName evidence="2">Uncharacterized protein</fullName>
    </submittedName>
</protein>